<dbReference type="InterPro" id="IPR054712">
    <property type="entry name" value="Cas3-like_dom"/>
</dbReference>
<evidence type="ECO:0000256" key="2">
    <source>
        <dbReference type="ARBA" id="ARBA00022801"/>
    </source>
</evidence>
<evidence type="ECO:0000256" key="3">
    <source>
        <dbReference type="ARBA" id="ARBA00022806"/>
    </source>
</evidence>
<reference evidence="7 8" key="1">
    <citation type="submission" date="2018-06" db="EMBL/GenBank/DDBJ databases">
        <title>Comparative genomics of Brasilonema spp. strains.</title>
        <authorList>
            <person name="Alvarenga D.O."/>
            <person name="Fiore M.F."/>
            <person name="Varani A.M."/>
        </authorList>
    </citation>
    <scope>NUCLEOTIDE SEQUENCE [LARGE SCALE GENOMIC DNA]</scope>
    <source>
        <strain evidence="7 8">SPC951</strain>
    </source>
</reference>
<evidence type="ECO:0000313" key="7">
    <source>
        <dbReference type="EMBL" id="NMG19324.1"/>
    </source>
</evidence>
<feature type="domain" description="Helicase ATP-binding" evidence="6">
    <location>
        <begin position="41"/>
        <end position="236"/>
    </location>
</feature>
<keyword evidence="5" id="KW-0051">Antiviral defense</keyword>
<dbReference type="InterPro" id="IPR014001">
    <property type="entry name" value="Helicase_ATP-bd"/>
</dbReference>
<keyword evidence="2" id="KW-0378">Hydrolase</keyword>
<dbReference type="Gene3D" id="3.40.50.300">
    <property type="entry name" value="P-loop containing nucleotide triphosphate hydrolases"/>
    <property type="match status" value="1"/>
</dbReference>
<keyword evidence="4" id="KW-0067">ATP-binding</keyword>
<keyword evidence="1" id="KW-0547">Nucleotide-binding</keyword>
<sequence length="713" mass="82349">MPANYTVTLKPVYSRTVPTPESVKLPDGLSLSWHQVETLKALQDPNIDVVFNTAMTGDGKSLAAFLSAMTNRTYTLAMYPTNELARDQEKQVQGYKEKFQPKYEPQIHRLTAAILEKYVATGKLPSKLEGMENFSTLYEILLTNPDLFHYIHNFYYLRGKIDNLDRLFRRIDEKYKLFIYDEFHIFSSPQVASVINTILLMKHTANHQKKFLFLSATPNKLLEDCLRNAGIEPKIINPAAVGAYKFESEANNEDWRQISQPIQLSFPQGLEANLRSSYAWLEENAEKVILKFFQEYPNSKGAIILNSIAAVKKLLPKFKDIFEPRWQVRENTGLTGETEKSKSVAEADLLLGTSTIDVGVDFKINFLVFEAADAGNFIQRFGRLGRHPDFETYQAYALIASFLVGRLFEDKSHPLEDGETYDRITFTNAIRDSWVFKNQFEQYPKRWGGIQSAYIYCKLQSNPHMKEKYPGLAQKFGTDIQKALGISIKQMNAQFYRCQSEGKTKIIDEARSFRGSSQLDCAIYDLTNPDEPEPERFKMYNLPGILNNFLFELWDETSFRKKAEDAGVITKQFEKALCYLKLRDYREVREDWHFYYPGNIRELAKTTKVQVLKDLEICQPHGYGIQQISDVVERRKFVCFISDRDTPLGVCPSGNRNYLRATLGLPMHFQAYPLTDEPEDRSPRYTITFGQDALLLETLIWHWKPKEDEGWIC</sequence>
<keyword evidence="8" id="KW-1185">Reference proteome</keyword>
<gene>
    <name evidence="7" type="primary">cas3</name>
    <name evidence="7" type="ORF">DP116_07580</name>
</gene>
<dbReference type="Proteomes" id="UP000718564">
    <property type="component" value="Unassembled WGS sequence"/>
</dbReference>
<organism evidence="7 8">
    <name type="scientific">Brasilonema bromeliae SPC951</name>
    <dbReference type="NCBI Taxonomy" id="385972"/>
    <lineage>
        <taxon>Bacteria</taxon>
        <taxon>Bacillati</taxon>
        <taxon>Cyanobacteriota</taxon>
        <taxon>Cyanophyceae</taxon>
        <taxon>Nostocales</taxon>
        <taxon>Scytonemataceae</taxon>
        <taxon>Brasilonema</taxon>
        <taxon>Bromeliae group (in: Brasilonema)</taxon>
    </lineage>
</organism>
<proteinExistence type="predicted"/>
<evidence type="ECO:0000256" key="1">
    <source>
        <dbReference type="ARBA" id="ARBA00022741"/>
    </source>
</evidence>
<dbReference type="EMBL" id="QMEB01000040">
    <property type="protein sequence ID" value="NMG19324.1"/>
    <property type="molecule type" value="Genomic_DNA"/>
</dbReference>
<dbReference type="InterPro" id="IPR027417">
    <property type="entry name" value="P-loop_NTPase"/>
</dbReference>
<evidence type="ECO:0000313" key="8">
    <source>
        <dbReference type="Proteomes" id="UP000718564"/>
    </source>
</evidence>
<keyword evidence="3" id="KW-0347">Helicase</keyword>
<comment type="caution">
    <text evidence="7">The sequence shown here is derived from an EMBL/GenBank/DDBJ whole genome shotgun (WGS) entry which is preliminary data.</text>
</comment>
<dbReference type="PROSITE" id="PS51192">
    <property type="entry name" value="HELICASE_ATP_BIND_1"/>
    <property type="match status" value="1"/>
</dbReference>
<dbReference type="Pfam" id="PF22590">
    <property type="entry name" value="Cas3-like_C_2"/>
    <property type="match status" value="1"/>
</dbReference>
<evidence type="ECO:0000256" key="4">
    <source>
        <dbReference type="ARBA" id="ARBA00022840"/>
    </source>
</evidence>
<dbReference type="SMART" id="SM00487">
    <property type="entry name" value="DEXDc"/>
    <property type="match status" value="1"/>
</dbReference>
<name>A0ABX1P4U6_9CYAN</name>
<dbReference type="Pfam" id="PF00270">
    <property type="entry name" value="DEAD"/>
    <property type="match status" value="1"/>
</dbReference>
<accession>A0ABX1P4U6</accession>
<dbReference type="InterPro" id="IPR011545">
    <property type="entry name" value="DEAD/DEAH_box_helicase_dom"/>
</dbReference>
<evidence type="ECO:0000256" key="5">
    <source>
        <dbReference type="ARBA" id="ARBA00023118"/>
    </source>
</evidence>
<dbReference type="NCBIfam" id="TIGR03158">
    <property type="entry name" value="cas3_cyano"/>
    <property type="match status" value="1"/>
</dbReference>
<dbReference type="SUPFAM" id="SSF52540">
    <property type="entry name" value="P-loop containing nucleoside triphosphate hydrolases"/>
    <property type="match status" value="1"/>
</dbReference>
<protein>
    <submittedName>
        <fullName evidence="7">Type I-D CRISPR-associated helicase Cas3</fullName>
    </submittedName>
</protein>
<dbReference type="InterPro" id="IPR017575">
    <property type="entry name" value="CRISPR-assoc_helicase_Cas3"/>
</dbReference>
<evidence type="ECO:0000259" key="6">
    <source>
        <dbReference type="PROSITE" id="PS51192"/>
    </source>
</evidence>
<dbReference type="RefSeq" id="WP_169154598.1">
    <property type="nucleotide sequence ID" value="NZ_CAWPJE010000421.1"/>
</dbReference>